<proteinExistence type="inferred from homology"/>
<feature type="transmembrane region" description="Helical" evidence="6">
    <location>
        <begin position="236"/>
        <end position="257"/>
    </location>
</feature>
<comment type="caution">
    <text evidence="9">The sequence shown here is derived from an EMBL/GenBank/DDBJ whole genome shotgun (WGS) entry which is preliminary data.</text>
</comment>
<dbReference type="CDD" id="cd03382">
    <property type="entry name" value="PAP2_dolichyldiphosphatase"/>
    <property type="match status" value="1"/>
</dbReference>
<dbReference type="Pfam" id="PF01569">
    <property type="entry name" value="PAP2"/>
    <property type="match status" value="2"/>
</dbReference>
<dbReference type="GO" id="GO:0006487">
    <property type="term" value="P:protein N-linked glycosylation"/>
    <property type="evidence" value="ECO:0007669"/>
    <property type="project" value="UniProtKB-UniRule"/>
</dbReference>
<keyword evidence="5 6" id="KW-0472">Membrane</keyword>
<comment type="similarity">
    <text evidence="6">Belongs to the dolichyldiphosphatase family.</text>
</comment>
<comment type="catalytic activity">
    <reaction evidence="6">
        <text>a di-trans,poly-cis-dolichyl diphosphate + H2O = a di-trans,poly-cis-dolichyl phosphate + phosphate + H(+)</text>
        <dbReference type="Rhea" id="RHEA:14385"/>
        <dbReference type="Rhea" id="RHEA-COMP:19498"/>
        <dbReference type="Rhea" id="RHEA-COMP:19506"/>
        <dbReference type="ChEBI" id="CHEBI:15377"/>
        <dbReference type="ChEBI" id="CHEBI:15378"/>
        <dbReference type="ChEBI" id="CHEBI:43474"/>
        <dbReference type="ChEBI" id="CHEBI:57497"/>
        <dbReference type="ChEBI" id="CHEBI:57683"/>
        <dbReference type="EC" id="3.6.1.43"/>
    </reaction>
</comment>
<feature type="region of interest" description="Disordered" evidence="7">
    <location>
        <begin position="136"/>
        <end position="174"/>
    </location>
</feature>
<feature type="compositionally biased region" description="Gly residues" evidence="7">
    <location>
        <begin position="153"/>
        <end position="164"/>
    </location>
</feature>
<evidence type="ECO:0000256" key="2">
    <source>
        <dbReference type="ARBA" id="ARBA00022692"/>
    </source>
</evidence>
<dbReference type="PANTHER" id="PTHR11247">
    <property type="entry name" value="PALMITOYL-PROTEIN THIOESTERASE/DOLICHYLDIPHOSPHATASE 1"/>
    <property type="match status" value="1"/>
</dbReference>
<dbReference type="Proteomes" id="UP001197093">
    <property type="component" value="Unassembled WGS sequence"/>
</dbReference>
<dbReference type="InterPro" id="IPR000326">
    <property type="entry name" value="PAP2/HPO"/>
</dbReference>
<comment type="subcellular location">
    <subcellularLocation>
        <location evidence="6">Endoplasmic reticulum membrane</location>
        <topology evidence="6">Multi-pass membrane protein</topology>
    </subcellularLocation>
    <subcellularLocation>
        <location evidence="1">Membrane</location>
        <topology evidence="1">Multi-pass membrane protein</topology>
    </subcellularLocation>
</comment>
<dbReference type="SMART" id="SM00014">
    <property type="entry name" value="acidPPc"/>
    <property type="match status" value="1"/>
</dbReference>
<evidence type="ECO:0000256" key="1">
    <source>
        <dbReference type="ARBA" id="ARBA00004141"/>
    </source>
</evidence>
<dbReference type="GO" id="GO:0008610">
    <property type="term" value="P:lipid biosynthetic process"/>
    <property type="evidence" value="ECO:0007669"/>
    <property type="project" value="TreeGrafter"/>
</dbReference>
<organism evidence="9 10">
    <name type="scientific">Staphylotrichum longicolle</name>
    <dbReference type="NCBI Taxonomy" id="669026"/>
    <lineage>
        <taxon>Eukaryota</taxon>
        <taxon>Fungi</taxon>
        <taxon>Dikarya</taxon>
        <taxon>Ascomycota</taxon>
        <taxon>Pezizomycotina</taxon>
        <taxon>Sordariomycetes</taxon>
        <taxon>Sordariomycetidae</taxon>
        <taxon>Sordariales</taxon>
        <taxon>Chaetomiaceae</taxon>
        <taxon>Staphylotrichum</taxon>
    </lineage>
</organism>
<gene>
    <name evidence="9" type="ORF">NEMBOFW57_005228</name>
</gene>
<sequence>MADDVTPLASLSLTHVYYNPSDPLSTLSAFLSLLPQALCVVYATLLWSTREAEVLLMFLGQLACEAVNFVLKRLIKEERPAMGARFGNGSNGQSGGVPVGKGYGMPSSHAQFAVFWAVALSLFLMVRHRPLGPEQITTRDAAARDGGGEKRAGGGGGGGGGGGNAAPAPAPTPALADVPRAYRQGGLRAANASIEAYSHRHWTLAQRGVVSAGALLVAGLVAWSRVYLGYHTVRQVLAGCAAGAGCAAAWFAVTYLMRETGMLAWALELPVARWFRVRDLVVVEDLCQAGWEKWEERRRAALETEREKEMAKGKKTQ</sequence>
<evidence type="ECO:0000313" key="10">
    <source>
        <dbReference type="Proteomes" id="UP001197093"/>
    </source>
</evidence>
<comment type="pathway">
    <text evidence="6">Protein modification; protein glycosylation.</text>
</comment>
<feature type="transmembrane region" description="Helical" evidence="6">
    <location>
        <begin position="209"/>
        <end position="230"/>
    </location>
</feature>
<keyword evidence="3 6" id="KW-0378">Hydrolase</keyword>
<dbReference type="PANTHER" id="PTHR11247:SF1">
    <property type="entry name" value="DOLICHYLDIPHOSPHATASE 1"/>
    <property type="match status" value="1"/>
</dbReference>
<keyword evidence="6" id="KW-0256">Endoplasmic reticulum</keyword>
<feature type="compositionally biased region" description="Basic and acidic residues" evidence="7">
    <location>
        <begin position="141"/>
        <end position="152"/>
    </location>
</feature>
<keyword evidence="2 6" id="KW-0812">Transmembrane</keyword>
<evidence type="ECO:0000256" key="5">
    <source>
        <dbReference type="ARBA" id="ARBA00023136"/>
    </source>
</evidence>
<dbReference type="SUPFAM" id="SSF48317">
    <property type="entry name" value="Acid phosphatase/Vanadium-dependent haloperoxidase"/>
    <property type="match status" value="1"/>
</dbReference>
<dbReference type="InterPro" id="IPR036938">
    <property type="entry name" value="PAP2/HPO_sf"/>
</dbReference>
<dbReference type="AlphaFoldDB" id="A0AAD4EWJ4"/>
<keyword evidence="4 6" id="KW-1133">Transmembrane helix</keyword>
<dbReference type="EC" id="3.6.1.43" evidence="6"/>
<comment type="function">
    <text evidence="6">Required for efficient N-glycosylation. Necessary for maintaining optimal levels of dolichol-linked oligosaccharides. Hydrolyzes dolichyl pyrophosphate at a very high rate and dolichyl monophosphate at a much lower rate. Does not act on phosphatidate.</text>
</comment>
<dbReference type="Gene3D" id="1.20.144.10">
    <property type="entry name" value="Phosphatidic acid phosphatase type 2/haloperoxidase"/>
    <property type="match status" value="1"/>
</dbReference>
<dbReference type="GO" id="GO:0047874">
    <property type="term" value="F:dolichyldiphosphatase activity"/>
    <property type="evidence" value="ECO:0007669"/>
    <property type="project" value="UniProtKB-UniRule"/>
</dbReference>
<evidence type="ECO:0000256" key="3">
    <source>
        <dbReference type="ARBA" id="ARBA00022801"/>
    </source>
</evidence>
<protein>
    <recommendedName>
        <fullName evidence="6">Dolichyldiphosphatase</fullName>
        <ecNumber evidence="6">3.6.1.43</ecNumber>
    </recommendedName>
</protein>
<evidence type="ECO:0000256" key="4">
    <source>
        <dbReference type="ARBA" id="ARBA00022989"/>
    </source>
</evidence>
<evidence type="ECO:0000259" key="8">
    <source>
        <dbReference type="SMART" id="SM00014"/>
    </source>
</evidence>
<feature type="transmembrane region" description="Helical" evidence="6">
    <location>
        <begin position="27"/>
        <end position="47"/>
    </location>
</feature>
<dbReference type="GO" id="GO:0005789">
    <property type="term" value="C:endoplasmic reticulum membrane"/>
    <property type="evidence" value="ECO:0007669"/>
    <property type="project" value="UniProtKB-SubCell"/>
</dbReference>
<accession>A0AAD4EWJ4</accession>
<evidence type="ECO:0000313" key="9">
    <source>
        <dbReference type="EMBL" id="KAG7288869.1"/>
    </source>
</evidence>
<keyword evidence="10" id="KW-1185">Reference proteome</keyword>
<evidence type="ECO:0000256" key="6">
    <source>
        <dbReference type="RuleBase" id="RU367078"/>
    </source>
</evidence>
<reference evidence="9" key="1">
    <citation type="submission" date="2023-02" db="EMBL/GenBank/DDBJ databases">
        <authorList>
            <person name="Palmer J.M."/>
        </authorList>
    </citation>
    <scope>NUCLEOTIDE SEQUENCE</scope>
    <source>
        <strain evidence="9">FW57</strain>
    </source>
</reference>
<dbReference type="InterPro" id="IPR039667">
    <property type="entry name" value="Dolichyldiphosphatase_PAP2"/>
</dbReference>
<evidence type="ECO:0000256" key="7">
    <source>
        <dbReference type="SAM" id="MobiDB-lite"/>
    </source>
</evidence>
<name>A0AAD4EWJ4_9PEZI</name>
<feature type="domain" description="Phosphatidic acid phosphatase type 2/haloperoxidase" evidence="8">
    <location>
        <begin position="54"/>
        <end position="251"/>
    </location>
</feature>
<dbReference type="EMBL" id="JAHCVI010000002">
    <property type="protein sequence ID" value="KAG7288869.1"/>
    <property type="molecule type" value="Genomic_DNA"/>
</dbReference>